<dbReference type="Proteomes" id="UP000823775">
    <property type="component" value="Unassembled WGS sequence"/>
</dbReference>
<protein>
    <recommendedName>
        <fullName evidence="7">MBD domain-containing protein</fullName>
    </recommendedName>
</protein>
<sequence length="334" mass="37030">MVVGDSTDWPPPGWTEDVKVSNGRKIKYYTNVESGKKFYSKKEVTRYMNAKDTCHDVTQAINYQDKSCSENNVNQMNDQDESFSKNNVSQMNNQDKGCTENNVSQTVGEPNSSHEWLPPGWIVELKTRKSGSQAGATYKVYVDPSTGNKFYSKPEVSKYLKTMKQNNIAGEGQIHENGEVSSSNQKTSEDSKNIRGRGQSRISKRQKSDTDQALHGIEEGSLSKKKASQDFEEVGEQSRISKRKKSGTNRLSTNTSPSHDAGEDFPLNEKTSLGSKVNGAQSPLSKRQKPGSDFPSAKSVSSVAVDCDSADELPPGWKKEVIIRQNDRGTRKDP</sequence>
<evidence type="ECO:0000313" key="8">
    <source>
        <dbReference type="EMBL" id="MCE5166329.1"/>
    </source>
</evidence>
<keyword evidence="5" id="KW-0539">Nucleus</keyword>
<feature type="compositionally biased region" description="Polar residues" evidence="6">
    <location>
        <begin position="248"/>
        <end position="258"/>
    </location>
</feature>
<evidence type="ECO:0000259" key="7">
    <source>
        <dbReference type="PROSITE" id="PS50982"/>
    </source>
</evidence>
<keyword evidence="9" id="KW-1185">Reference proteome</keyword>
<dbReference type="InterPro" id="IPR016177">
    <property type="entry name" value="DNA-bd_dom_sf"/>
</dbReference>
<feature type="region of interest" description="Disordered" evidence="6">
    <location>
        <begin position="171"/>
        <end position="334"/>
    </location>
</feature>
<feature type="domain" description="MBD" evidence="7">
    <location>
        <begin position="1"/>
        <end position="68"/>
    </location>
</feature>
<dbReference type="PANTHER" id="PTHR34067:SF20">
    <property type="entry name" value="OS08G0206700 PROTEIN"/>
    <property type="match status" value="1"/>
</dbReference>
<evidence type="ECO:0000256" key="5">
    <source>
        <dbReference type="ARBA" id="ARBA00023242"/>
    </source>
</evidence>
<keyword evidence="2" id="KW-0805">Transcription regulation</keyword>
<keyword evidence="4" id="KW-0804">Transcription</keyword>
<dbReference type="PROSITE" id="PS50982">
    <property type="entry name" value="MBD"/>
    <property type="match status" value="2"/>
</dbReference>
<dbReference type="InterPro" id="IPR001739">
    <property type="entry name" value="Methyl_CpG_DNA-bd"/>
</dbReference>
<dbReference type="PANTHER" id="PTHR34067">
    <property type="entry name" value="OS04G0193200 PROTEIN"/>
    <property type="match status" value="1"/>
</dbReference>
<feature type="compositionally biased region" description="Basic and acidic residues" evidence="6">
    <location>
        <begin position="206"/>
        <end position="222"/>
    </location>
</feature>
<evidence type="ECO:0000256" key="3">
    <source>
        <dbReference type="ARBA" id="ARBA00023125"/>
    </source>
</evidence>
<dbReference type="InterPro" id="IPR038945">
    <property type="entry name" value="MBD13-like"/>
</dbReference>
<keyword evidence="3" id="KW-0238">DNA-binding</keyword>
<accession>A0ABS8Y893</accession>
<feature type="compositionally biased region" description="Low complexity" evidence="6">
    <location>
        <begin position="296"/>
        <end position="307"/>
    </location>
</feature>
<gene>
    <name evidence="8" type="ORF">HAX54_017665</name>
</gene>
<proteinExistence type="predicted"/>
<dbReference type="EMBL" id="JACEIK010021745">
    <property type="protein sequence ID" value="MCE5166329.1"/>
    <property type="molecule type" value="Genomic_DNA"/>
</dbReference>
<dbReference type="Gene3D" id="3.30.890.10">
    <property type="entry name" value="Methyl-cpg-binding Protein 2, Chain A"/>
    <property type="match status" value="2"/>
</dbReference>
<feature type="domain" description="MBD" evidence="7">
    <location>
        <begin position="107"/>
        <end position="185"/>
    </location>
</feature>
<evidence type="ECO:0000313" key="9">
    <source>
        <dbReference type="Proteomes" id="UP000823775"/>
    </source>
</evidence>
<organism evidence="8 9">
    <name type="scientific">Datura stramonium</name>
    <name type="common">Jimsonweed</name>
    <name type="synonym">Common thornapple</name>
    <dbReference type="NCBI Taxonomy" id="4076"/>
    <lineage>
        <taxon>Eukaryota</taxon>
        <taxon>Viridiplantae</taxon>
        <taxon>Streptophyta</taxon>
        <taxon>Embryophyta</taxon>
        <taxon>Tracheophyta</taxon>
        <taxon>Spermatophyta</taxon>
        <taxon>Magnoliopsida</taxon>
        <taxon>eudicotyledons</taxon>
        <taxon>Gunneridae</taxon>
        <taxon>Pentapetalae</taxon>
        <taxon>asterids</taxon>
        <taxon>lamiids</taxon>
        <taxon>Solanales</taxon>
        <taxon>Solanaceae</taxon>
        <taxon>Solanoideae</taxon>
        <taxon>Datureae</taxon>
        <taxon>Datura</taxon>
    </lineage>
</organism>
<feature type="compositionally biased region" description="Basic and acidic residues" evidence="6">
    <location>
        <begin position="317"/>
        <end position="334"/>
    </location>
</feature>
<evidence type="ECO:0000256" key="4">
    <source>
        <dbReference type="ARBA" id="ARBA00023163"/>
    </source>
</evidence>
<name>A0ABS8Y893_DATST</name>
<evidence type="ECO:0000256" key="2">
    <source>
        <dbReference type="ARBA" id="ARBA00023015"/>
    </source>
</evidence>
<evidence type="ECO:0000256" key="6">
    <source>
        <dbReference type="SAM" id="MobiDB-lite"/>
    </source>
</evidence>
<comment type="subcellular location">
    <subcellularLocation>
        <location evidence="1">Nucleus</location>
    </subcellularLocation>
</comment>
<dbReference type="SUPFAM" id="SSF54171">
    <property type="entry name" value="DNA-binding domain"/>
    <property type="match status" value="2"/>
</dbReference>
<comment type="caution">
    <text evidence="8">The sequence shown here is derived from an EMBL/GenBank/DDBJ whole genome shotgun (WGS) entry which is preliminary data.</text>
</comment>
<feature type="compositionally biased region" description="Polar residues" evidence="6">
    <location>
        <begin position="269"/>
        <end position="285"/>
    </location>
</feature>
<reference evidence="8 9" key="1">
    <citation type="journal article" date="2021" name="BMC Genomics">
        <title>Datura genome reveals duplications of psychoactive alkaloid biosynthetic genes and high mutation rate following tissue culture.</title>
        <authorList>
            <person name="Rajewski A."/>
            <person name="Carter-House D."/>
            <person name="Stajich J."/>
            <person name="Litt A."/>
        </authorList>
    </citation>
    <scope>NUCLEOTIDE SEQUENCE [LARGE SCALE GENOMIC DNA]</scope>
    <source>
        <strain evidence="8">AR-01</strain>
    </source>
</reference>
<feature type="non-terminal residue" evidence="8">
    <location>
        <position position="334"/>
    </location>
</feature>
<dbReference type="Pfam" id="PF01429">
    <property type="entry name" value="MBD"/>
    <property type="match status" value="1"/>
</dbReference>
<evidence type="ECO:0000256" key="1">
    <source>
        <dbReference type="ARBA" id="ARBA00004123"/>
    </source>
</evidence>